<protein>
    <submittedName>
        <fullName evidence="4">Glycosyltransferase</fullName>
    </submittedName>
</protein>
<evidence type="ECO:0000259" key="3">
    <source>
        <dbReference type="Pfam" id="PF13439"/>
    </source>
</evidence>
<dbReference type="Gene3D" id="3.40.50.2000">
    <property type="entry name" value="Glycogen Phosphorylase B"/>
    <property type="match status" value="2"/>
</dbReference>
<dbReference type="InterPro" id="IPR028098">
    <property type="entry name" value="Glyco_trans_4-like_N"/>
</dbReference>
<evidence type="ECO:0000313" key="4">
    <source>
        <dbReference type="EMBL" id="USI73412.1"/>
    </source>
</evidence>
<dbReference type="PANTHER" id="PTHR12526:SF510">
    <property type="entry name" value="D-INOSITOL 3-PHOSPHATE GLYCOSYLTRANSFERASE"/>
    <property type="match status" value="1"/>
</dbReference>
<keyword evidence="2" id="KW-0808">Transferase</keyword>
<dbReference type="CDD" id="cd03811">
    <property type="entry name" value="GT4_GT28_WabH-like"/>
    <property type="match status" value="1"/>
</dbReference>
<evidence type="ECO:0000256" key="2">
    <source>
        <dbReference type="ARBA" id="ARBA00022679"/>
    </source>
</evidence>
<gene>
    <name evidence="4" type="ORF">LHA26_02725</name>
</gene>
<proteinExistence type="predicted"/>
<sequence>MTKRHILCYLHSFEPGGVERTALNLCADWRARGAEVTVVMGRASGRARACAPDLDYVFLPRPGFSTARFETLWMLLWLPLLVLRRRPDVIFCAGNSYSIVAVLLRLVLGAACPPIVAKISNDLARPDMIWPVRRLYHLWCRIQGRLLTRLVALSPEMAAEVARVMRLSPDRVDILPDAVLLGEYRRALARAGATARAGRTGGRRFLAIGRLARQKNFAALIAAFAQGARAEDCLTIVGDGPERARLARQIQRLGLEQRVRLAGHARRVTGWIGQADALLLSSRYEGLPAVVIEALAAGLPVIASDCCASMASMIGHGRFGRLVPADCEASLAAAIAAPLPPIDSAAAARHAGAHCSRAVADQYLALFSHVVPARAPAAAHPRPLAEA</sequence>
<evidence type="ECO:0000256" key="1">
    <source>
        <dbReference type="ARBA" id="ARBA00022676"/>
    </source>
</evidence>
<dbReference type="Pfam" id="PF13692">
    <property type="entry name" value="Glyco_trans_1_4"/>
    <property type="match status" value="1"/>
</dbReference>
<dbReference type="SUPFAM" id="SSF53756">
    <property type="entry name" value="UDP-Glycosyltransferase/glycogen phosphorylase"/>
    <property type="match status" value="1"/>
</dbReference>
<name>A0ABY4X915_9SPHN</name>
<keyword evidence="1" id="KW-0328">Glycosyltransferase</keyword>
<dbReference type="EMBL" id="CP084930">
    <property type="protein sequence ID" value="USI73412.1"/>
    <property type="molecule type" value="Genomic_DNA"/>
</dbReference>
<reference evidence="4" key="1">
    <citation type="journal article" date="2022" name="Toxins">
        <title>Genomic Analysis of Sphingopyxis sp. USTB-05 for Biodegrading Cyanobacterial Hepatotoxins.</title>
        <authorList>
            <person name="Liu C."/>
            <person name="Xu Q."/>
            <person name="Zhao Z."/>
            <person name="Zhang H."/>
            <person name="Liu X."/>
            <person name="Yin C."/>
            <person name="Liu Y."/>
            <person name="Yan H."/>
        </authorList>
    </citation>
    <scope>NUCLEOTIDE SEQUENCE</scope>
    <source>
        <strain evidence="4">NBD5</strain>
    </source>
</reference>
<dbReference type="PANTHER" id="PTHR12526">
    <property type="entry name" value="GLYCOSYLTRANSFERASE"/>
    <property type="match status" value="1"/>
</dbReference>
<accession>A0ABY4X915</accession>
<keyword evidence="5" id="KW-1185">Reference proteome</keyword>
<evidence type="ECO:0000313" key="5">
    <source>
        <dbReference type="Proteomes" id="UP001056937"/>
    </source>
</evidence>
<dbReference type="Proteomes" id="UP001056937">
    <property type="component" value="Chromosome 1"/>
</dbReference>
<dbReference type="RefSeq" id="WP_252167222.1">
    <property type="nucleotide sequence ID" value="NZ_CP084930.1"/>
</dbReference>
<feature type="domain" description="Glycosyltransferase subfamily 4-like N-terminal" evidence="3">
    <location>
        <begin position="15"/>
        <end position="179"/>
    </location>
</feature>
<organism evidence="4 5">
    <name type="scientific">Sphingomonas morindae</name>
    <dbReference type="NCBI Taxonomy" id="1541170"/>
    <lineage>
        <taxon>Bacteria</taxon>
        <taxon>Pseudomonadati</taxon>
        <taxon>Pseudomonadota</taxon>
        <taxon>Alphaproteobacteria</taxon>
        <taxon>Sphingomonadales</taxon>
        <taxon>Sphingomonadaceae</taxon>
        <taxon>Sphingomonas</taxon>
    </lineage>
</organism>
<dbReference type="Pfam" id="PF13439">
    <property type="entry name" value="Glyco_transf_4"/>
    <property type="match status" value="1"/>
</dbReference>